<evidence type="ECO:0000313" key="2">
    <source>
        <dbReference type="Proteomes" id="UP001595701"/>
    </source>
</evidence>
<organism evidence="1 2">
    <name type="scientific">Streptomyces yaanensis</name>
    <dbReference type="NCBI Taxonomy" id="1142239"/>
    <lineage>
        <taxon>Bacteria</taxon>
        <taxon>Bacillati</taxon>
        <taxon>Actinomycetota</taxon>
        <taxon>Actinomycetes</taxon>
        <taxon>Kitasatosporales</taxon>
        <taxon>Streptomycetaceae</taxon>
        <taxon>Streptomyces</taxon>
    </lineage>
</organism>
<dbReference type="RefSeq" id="WP_310778528.1">
    <property type="nucleotide sequence ID" value="NZ_JBHRWR010000003.1"/>
</dbReference>
<comment type="caution">
    <text evidence="1">The sequence shown here is derived from an EMBL/GenBank/DDBJ whole genome shotgun (WGS) entry which is preliminary data.</text>
</comment>
<accession>A0ABV7S9A3</accession>
<name>A0ABV7S9A3_9ACTN</name>
<sequence>MTSDGGGHRSLSGDGGAAMLEWIAALALAGGTSLATAMAGDAWEGVRGTFGRLLGRGDTNQENRSLARLDASAATVAQASAEDREAVLSQVAGQWQTRLQDFLEEYPEAREELEALVEQIRGQAPEGHAVRVTQTMSNNTIHGASFQIGHIGTAGDFTIGPKP</sequence>
<dbReference type="Proteomes" id="UP001595701">
    <property type="component" value="Unassembled WGS sequence"/>
</dbReference>
<protein>
    <submittedName>
        <fullName evidence="1">Uncharacterized protein</fullName>
    </submittedName>
</protein>
<dbReference type="EMBL" id="JBHRWR010000003">
    <property type="protein sequence ID" value="MFC3572856.1"/>
    <property type="molecule type" value="Genomic_DNA"/>
</dbReference>
<reference evidence="2" key="1">
    <citation type="journal article" date="2019" name="Int. J. Syst. Evol. Microbiol.">
        <title>The Global Catalogue of Microorganisms (GCM) 10K type strain sequencing project: providing services to taxonomists for standard genome sequencing and annotation.</title>
        <authorList>
            <consortium name="The Broad Institute Genomics Platform"/>
            <consortium name="The Broad Institute Genome Sequencing Center for Infectious Disease"/>
            <person name="Wu L."/>
            <person name="Ma J."/>
        </authorList>
    </citation>
    <scope>NUCLEOTIDE SEQUENCE [LARGE SCALE GENOMIC DNA]</scope>
    <source>
        <strain evidence="2">CGMCC 4.7035</strain>
    </source>
</reference>
<keyword evidence="2" id="KW-1185">Reference proteome</keyword>
<gene>
    <name evidence="1" type="ORF">ACFOZ0_06100</name>
</gene>
<evidence type="ECO:0000313" key="1">
    <source>
        <dbReference type="EMBL" id="MFC3572856.1"/>
    </source>
</evidence>
<proteinExistence type="predicted"/>